<dbReference type="AlphaFoldDB" id="A0A8J3K9K1"/>
<dbReference type="CDD" id="cd07328">
    <property type="entry name" value="M48_Ste24p_like"/>
    <property type="match status" value="1"/>
</dbReference>
<evidence type="ECO:0000256" key="7">
    <source>
        <dbReference type="ARBA" id="ARBA00022833"/>
    </source>
</evidence>
<evidence type="ECO:0000313" key="13">
    <source>
        <dbReference type="EMBL" id="GIF95467.1"/>
    </source>
</evidence>
<accession>A0A8J3K9K1</accession>
<keyword evidence="2" id="KW-1003">Cell membrane</keyword>
<keyword evidence="14" id="KW-1185">Reference proteome</keyword>
<evidence type="ECO:0000256" key="8">
    <source>
        <dbReference type="ARBA" id="ARBA00022989"/>
    </source>
</evidence>
<evidence type="ECO:0000256" key="6">
    <source>
        <dbReference type="ARBA" id="ARBA00022801"/>
    </source>
</evidence>
<proteinExistence type="predicted"/>
<dbReference type="GO" id="GO:0006508">
    <property type="term" value="P:proteolysis"/>
    <property type="evidence" value="ECO:0007669"/>
    <property type="project" value="UniProtKB-KW"/>
</dbReference>
<name>A0A8J3K9K1_9ACTN</name>
<dbReference type="EMBL" id="BONH01000001">
    <property type="protein sequence ID" value="GIF95467.1"/>
    <property type="molecule type" value="Genomic_DNA"/>
</dbReference>
<keyword evidence="4 11" id="KW-0812">Transmembrane</keyword>
<keyword evidence="3" id="KW-0645">Protease</keyword>
<evidence type="ECO:0000256" key="11">
    <source>
        <dbReference type="SAM" id="Phobius"/>
    </source>
</evidence>
<keyword evidence="8 11" id="KW-1133">Transmembrane helix</keyword>
<keyword evidence="7" id="KW-0862">Zinc</keyword>
<gene>
    <name evidence="13" type="ORF">Cci01nite_05610</name>
</gene>
<dbReference type="InterPro" id="IPR001915">
    <property type="entry name" value="Peptidase_M48"/>
</dbReference>
<reference evidence="13 14" key="1">
    <citation type="submission" date="2021-01" db="EMBL/GenBank/DDBJ databases">
        <title>Whole genome shotgun sequence of Catellatospora citrea NBRC 14495.</title>
        <authorList>
            <person name="Komaki H."/>
            <person name="Tamura T."/>
        </authorList>
    </citation>
    <scope>NUCLEOTIDE SEQUENCE [LARGE SCALE GENOMIC DNA]</scope>
    <source>
        <strain evidence="13 14">NBRC 14495</strain>
    </source>
</reference>
<dbReference type="PANTHER" id="PTHR43221">
    <property type="entry name" value="PROTEASE HTPX"/>
    <property type="match status" value="1"/>
</dbReference>
<evidence type="ECO:0000256" key="3">
    <source>
        <dbReference type="ARBA" id="ARBA00022670"/>
    </source>
</evidence>
<keyword evidence="10 11" id="KW-0472">Membrane</keyword>
<evidence type="ECO:0000256" key="2">
    <source>
        <dbReference type="ARBA" id="ARBA00022475"/>
    </source>
</evidence>
<dbReference type="Proteomes" id="UP000659904">
    <property type="component" value="Unassembled WGS sequence"/>
</dbReference>
<dbReference type="Gene3D" id="3.30.2010.10">
    <property type="entry name" value="Metalloproteases ('zincins'), catalytic domain"/>
    <property type="match status" value="1"/>
</dbReference>
<dbReference type="PANTHER" id="PTHR43221:SF2">
    <property type="entry name" value="PROTEASE HTPX HOMOLOG"/>
    <property type="match status" value="1"/>
</dbReference>
<evidence type="ECO:0000313" key="14">
    <source>
        <dbReference type="Proteomes" id="UP000659904"/>
    </source>
</evidence>
<evidence type="ECO:0000256" key="1">
    <source>
        <dbReference type="ARBA" id="ARBA00001947"/>
    </source>
</evidence>
<dbReference type="Pfam" id="PF01435">
    <property type="entry name" value="Peptidase_M48"/>
    <property type="match status" value="1"/>
</dbReference>
<feature type="transmembrane region" description="Helical" evidence="11">
    <location>
        <begin position="118"/>
        <end position="140"/>
    </location>
</feature>
<dbReference type="GO" id="GO:0004222">
    <property type="term" value="F:metalloendopeptidase activity"/>
    <property type="evidence" value="ECO:0007669"/>
    <property type="project" value="InterPro"/>
</dbReference>
<evidence type="ECO:0000256" key="4">
    <source>
        <dbReference type="ARBA" id="ARBA00022692"/>
    </source>
</evidence>
<organism evidence="13 14">
    <name type="scientific">Catellatospora citrea</name>
    <dbReference type="NCBI Taxonomy" id="53366"/>
    <lineage>
        <taxon>Bacteria</taxon>
        <taxon>Bacillati</taxon>
        <taxon>Actinomycetota</taxon>
        <taxon>Actinomycetes</taxon>
        <taxon>Micromonosporales</taxon>
        <taxon>Micromonosporaceae</taxon>
        <taxon>Catellatospora</taxon>
    </lineage>
</organism>
<keyword evidence="6" id="KW-0378">Hydrolase</keyword>
<feature type="domain" description="Peptidase M48" evidence="12">
    <location>
        <begin position="162"/>
        <end position="402"/>
    </location>
</feature>
<protein>
    <recommendedName>
        <fullName evidence="12">Peptidase M48 domain-containing protein</fullName>
    </recommendedName>
</protein>
<keyword evidence="5" id="KW-0479">Metal-binding</keyword>
<evidence type="ECO:0000256" key="5">
    <source>
        <dbReference type="ARBA" id="ARBA00022723"/>
    </source>
</evidence>
<evidence type="ECO:0000259" key="12">
    <source>
        <dbReference type="Pfam" id="PF01435"/>
    </source>
</evidence>
<keyword evidence="9" id="KW-0482">Metalloprotease</keyword>
<dbReference type="GO" id="GO:0046872">
    <property type="term" value="F:metal ion binding"/>
    <property type="evidence" value="ECO:0007669"/>
    <property type="project" value="UniProtKB-KW"/>
</dbReference>
<evidence type="ECO:0000256" key="10">
    <source>
        <dbReference type="ARBA" id="ARBA00023136"/>
    </source>
</evidence>
<comment type="cofactor">
    <cofactor evidence="1">
        <name>Zn(2+)</name>
        <dbReference type="ChEBI" id="CHEBI:29105"/>
    </cofactor>
</comment>
<evidence type="ECO:0000256" key="9">
    <source>
        <dbReference type="ARBA" id="ARBA00023049"/>
    </source>
</evidence>
<comment type="caution">
    <text evidence="13">The sequence shown here is derived from an EMBL/GenBank/DDBJ whole genome shotgun (WGS) entry which is preliminary data.</text>
</comment>
<dbReference type="InterPro" id="IPR050083">
    <property type="entry name" value="HtpX_protease"/>
</dbReference>
<feature type="transmembrane region" description="Helical" evidence="11">
    <location>
        <begin position="94"/>
        <end position="112"/>
    </location>
</feature>
<sequence length="441" mass="48202">MGAGWDDPAVSIIPTAVQHGLCPQCQSALAVEPGEAPWCARCEWNLDAFTPDPLVGRLTNLQERWAHRIGYELDRDLFAQLSGRPLTRPGSGGVSAALTIISLVLAAVLLGLAAGGVWLLIAGHFLVKLIGLVMVAFAVLCRPRLGRLRDVHSPYDEVTWDRQPRLFAFVDRVAQAVGAPLPHVLVLSHEWNASATVVGFARRRVLTLGLPLWTALRPQERVALLAHELGHFINNDNRRNLRTQTALTFFAHVAHLLDPRELFGRTEFDGLMELAVKVVELAVAPVFWLLSRLCWLLHLAMHVLGARASQRSEYYADDLAARAAGSTAALTLTDVASCSDSYLAIVGSRARGGAGMQGWREAVESARAAVAPRQARLRQLTLRRAASPFSSHPPAELRHRVIAAQPHRDPQVVLGEAEAAAIDAELAAFEERYRRIIAAAW</sequence>